<evidence type="ECO:0000313" key="4">
    <source>
        <dbReference type="Proteomes" id="UP000473681"/>
    </source>
</evidence>
<accession>A0A0M1LWB9</accession>
<keyword evidence="1" id="KW-0472">Membrane</keyword>
<dbReference type="Pfam" id="PF05857">
    <property type="entry name" value="TraX"/>
    <property type="match status" value="1"/>
</dbReference>
<feature type="transmembrane region" description="Helical" evidence="1">
    <location>
        <begin position="65"/>
        <end position="83"/>
    </location>
</feature>
<dbReference type="Proteomes" id="UP000473681">
    <property type="component" value="Unassembled WGS sequence"/>
</dbReference>
<gene>
    <name evidence="2" type="ORF">FC774_00915</name>
    <name evidence="3" type="ORF">FDB51_11515</name>
</gene>
<feature type="transmembrane region" description="Helical" evidence="1">
    <location>
        <begin position="33"/>
        <end position="53"/>
    </location>
</feature>
<feature type="transmembrane region" description="Helical" evidence="1">
    <location>
        <begin position="118"/>
        <end position="147"/>
    </location>
</feature>
<keyword evidence="1" id="KW-1133">Transmembrane helix</keyword>
<feature type="transmembrane region" description="Helical" evidence="1">
    <location>
        <begin position="178"/>
        <end position="198"/>
    </location>
</feature>
<dbReference type="EMBL" id="SWVK01000015">
    <property type="protein sequence ID" value="NFN35739.1"/>
    <property type="molecule type" value="Genomic_DNA"/>
</dbReference>
<dbReference type="Proteomes" id="UP000476820">
    <property type="component" value="Unassembled WGS sequence"/>
</dbReference>
<comment type="caution">
    <text evidence="2">The sequence shown here is derived from an EMBL/GenBank/DDBJ whole genome shotgun (WGS) entry which is preliminary data.</text>
</comment>
<evidence type="ECO:0000256" key="1">
    <source>
        <dbReference type="SAM" id="Phobius"/>
    </source>
</evidence>
<feature type="transmembrane region" description="Helical" evidence="1">
    <location>
        <begin position="7"/>
        <end position="27"/>
    </location>
</feature>
<organism evidence="2 5">
    <name type="scientific">Clostridium botulinum</name>
    <dbReference type="NCBI Taxonomy" id="1491"/>
    <lineage>
        <taxon>Bacteria</taxon>
        <taxon>Bacillati</taxon>
        <taxon>Bacillota</taxon>
        <taxon>Clostridia</taxon>
        <taxon>Eubacteriales</taxon>
        <taxon>Clostridiaceae</taxon>
        <taxon>Clostridium</taxon>
    </lineage>
</organism>
<dbReference type="AlphaFoldDB" id="A0A0M1LWB9"/>
<evidence type="ECO:0000313" key="3">
    <source>
        <dbReference type="EMBL" id="NFN35739.1"/>
    </source>
</evidence>
<feature type="transmembrane region" description="Helical" evidence="1">
    <location>
        <begin position="153"/>
        <end position="171"/>
    </location>
</feature>
<evidence type="ECO:0000313" key="5">
    <source>
        <dbReference type="Proteomes" id="UP000476820"/>
    </source>
</evidence>
<evidence type="ECO:0000313" key="2">
    <source>
        <dbReference type="EMBL" id="NFF86470.1"/>
    </source>
</evidence>
<dbReference type="OrthoDB" id="9781069at2"/>
<feature type="transmembrane region" description="Helical" evidence="1">
    <location>
        <begin position="89"/>
        <end position="106"/>
    </location>
</feature>
<keyword evidence="1" id="KW-0812">Transmembrane</keyword>
<sequence>MKKLNSFTLKTFAIIAMIMDHIFTYLRSVPIDVPLWFSCIGKLASPIFFYLIVEGFFHTKSRKKYFARLAIFGGVMIILDTILGIHNNIFLSLSLSILLLICVDYLRNIEDKKKKFLFIILILGIGFLYFNTEASIFGFVETLIFYFCREKKVLLSLLFVSFYGLFLATVLQATNPLIFTVNNQWMSVFAIIPILMYNGKLGLKNTFTKWIFYIVYPLHLTIIILIRNALM</sequence>
<feature type="transmembrane region" description="Helical" evidence="1">
    <location>
        <begin position="210"/>
        <end position="230"/>
    </location>
</feature>
<protein>
    <submittedName>
        <fullName evidence="2">Conjugal transfer protein TraX</fullName>
    </submittedName>
</protein>
<reference evidence="4 5" key="1">
    <citation type="submission" date="2019-04" db="EMBL/GenBank/DDBJ databases">
        <title>Genome sequencing of Clostridium botulinum Groups I-IV and Clostridium butyricum.</title>
        <authorList>
            <person name="Brunt J."/>
            <person name="Van Vliet A.H.M."/>
            <person name="Stringer S.C."/>
            <person name="Carter A.T."/>
            <person name="Peck M.W."/>
        </authorList>
    </citation>
    <scope>NUCLEOTIDE SEQUENCE [LARGE SCALE GENOMIC DNA]</scope>
    <source>
        <strain evidence="2 5">1605</strain>
        <strain evidence="3 4">CB-K-33E</strain>
    </source>
</reference>
<dbReference type="InterPro" id="IPR008875">
    <property type="entry name" value="TraX"/>
</dbReference>
<proteinExistence type="predicted"/>
<name>A0A0M1LWB9_CLOBO</name>
<dbReference type="EMBL" id="SWOV01000001">
    <property type="protein sequence ID" value="NFF86470.1"/>
    <property type="molecule type" value="Genomic_DNA"/>
</dbReference>
<dbReference type="RefSeq" id="WP_012450926.1">
    <property type="nucleotide sequence ID" value="NZ_CP010520.1"/>
</dbReference>